<sequence>MIPPWRCFSNSPLFSERIALQVLQGETFTWRRLATTLQALSSYLAQQGVTKQSGIALCGKNSLELVLFYLAAIQLGARVLPLNPMFPTEKILELCRVNDIEFFLISEPSETAFEPLKCGQFFKRFFTLTQAMTQALEIDHCHDFKFDDTQPATMTLTSGSSGLPKAVVHSVRAHLDNAKGVCALMDFTAEHSWLLSLPLYHVSGQGIVWRWLVSGATLVLPGEDFYVSINQVSHVSLVPTQVQRWLHYLSENRSTFQTQAVLLGGAQIPLALTQALKSVGVKSYAGYGMTEMASTVFAKVYDGKNGVGRPLNGREYQLVNDEIWLRGAGVALGYWQQGRVVSLLNEQGWFATKDKGAWVDDELVILGRIDNMFISGGENIQPEEIEAKILQSDLVRQVFVLPISDKEFGQRPVAVVEFKEIFNQSAVKNLQEFLHGRLERFKQPVAYYPLPSDLVCGAIKISRKVLADWLAKQLG</sequence>
<dbReference type="Pfam" id="PF00501">
    <property type="entry name" value="AMP-binding"/>
    <property type="match status" value="1"/>
</dbReference>
<dbReference type="RefSeq" id="WP_005703662.1">
    <property type="nucleotide sequence ID" value="NZ_AEWB02000014.1"/>
</dbReference>
<evidence type="ECO:0000256" key="2">
    <source>
        <dbReference type="ARBA" id="ARBA00022428"/>
    </source>
</evidence>
<keyword evidence="2" id="KW-0474">Menaquinone biosynthesis</keyword>
<dbReference type="NCBIfam" id="NF006539">
    <property type="entry name" value="PRK09029.1"/>
    <property type="match status" value="1"/>
</dbReference>
<evidence type="ECO:0000259" key="6">
    <source>
        <dbReference type="Pfam" id="PF00501"/>
    </source>
</evidence>
<keyword evidence="3 7" id="KW-0436">Ligase</keyword>
<evidence type="ECO:0000256" key="3">
    <source>
        <dbReference type="ARBA" id="ARBA00022598"/>
    </source>
</evidence>
<feature type="domain" description="AMP-dependent synthetase/ligase" evidence="6">
    <location>
        <begin position="16"/>
        <end position="335"/>
    </location>
</feature>
<dbReference type="GO" id="GO:0005524">
    <property type="term" value="F:ATP binding"/>
    <property type="evidence" value="ECO:0007669"/>
    <property type="project" value="UniProtKB-KW"/>
</dbReference>
<dbReference type="NCBIfam" id="TIGR01923">
    <property type="entry name" value="menE"/>
    <property type="match status" value="1"/>
</dbReference>
<organism evidence="7 8">
    <name type="scientific">Aggregatibacter aphrophilus ATCC 33389</name>
    <dbReference type="NCBI Taxonomy" id="985008"/>
    <lineage>
        <taxon>Bacteria</taxon>
        <taxon>Pseudomonadati</taxon>
        <taxon>Pseudomonadota</taxon>
        <taxon>Gammaproteobacteria</taxon>
        <taxon>Pasteurellales</taxon>
        <taxon>Pasteurellaceae</taxon>
        <taxon>Aggregatibacter</taxon>
    </lineage>
</organism>
<dbReference type="Gene3D" id="3.30.300.30">
    <property type="match status" value="1"/>
</dbReference>
<protein>
    <submittedName>
        <fullName evidence="7">2-succinylbenzoate--CoA ligase</fullName>
        <ecNumber evidence="7">6.2.1.26</ecNumber>
    </submittedName>
</protein>
<dbReference type="InterPro" id="IPR010192">
    <property type="entry name" value="MenE"/>
</dbReference>
<dbReference type="InterPro" id="IPR000873">
    <property type="entry name" value="AMP-dep_synth/lig_dom"/>
</dbReference>
<dbReference type="InterPro" id="IPR042099">
    <property type="entry name" value="ANL_N_sf"/>
</dbReference>
<dbReference type="InterPro" id="IPR045851">
    <property type="entry name" value="AMP-bd_C_sf"/>
</dbReference>
<dbReference type="GO" id="GO:0008756">
    <property type="term" value="F:o-succinylbenzoate-CoA ligase activity"/>
    <property type="evidence" value="ECO:0007669"/>
    <property type="project" value="UniProtKB-EC"/>
</dbReference>
<dbReference type="GO" id="GO:0006631">
    <property type="term" value="P:fatty acid metabolic process"/>
    <property type="evidence" value="ECO:0007669"/>
    <property type="project" value="TreeGrafter"/>
</dbReference>
<evidence type="ECO:0000313" key="7">
    <source>
        <dbReference type="EMBL" id="VEF41824.1"/>
    </source>
</evidence>
<reference evidence="7 8" key="1">
    <citation type="submission" date="2018-12" db="EMBL/GenBank/DDBJ databases">
        <authorList>
            <consortium name="Pathogen Informatics"/>
        </authorList>
    </citation>
    <scope>NUCLEOTIDE SEQUENCE [LARGE SCALE GENOMIC DNA]</scope>
    <source>
        <strain evidence="7 8">NCTC5906</strain>
    </source>
</reference>
<dbReference type="SUPFAM" id="SSF56801">
    <property type="entry name" value="Acetyl-CoA synthetase-like"/>
    <property type="match status" value="1"/>
</dbReference>
<dbReference type="CDD" id="cd17630">
    <property type="entry name" value="OSB_MenE-like"/>
    <property type="match status" value="1"/>
</dbReference>
<dbReference type="EMBL" id="LR134327">
    <property type="protein sequence ID" value="VEF41824.1"/>
    <property type="molecule type" value="Genomic_DNA"/>
</dbReference>
<evidence type="ECO:0000256" key="5">
    <source>
        <dbReference type="ARBA" id="ARBA00022840"/>
    </source>
</evidence>
<keyword evidence="5" id="KW-0067">ATP-binding</keyword>
<dbReference type="OrthoDB" id="9803968at2"/>
<gene>
    <name evidence="7" type="primary">menE</name>
    <name evidence="7" type="ORF">NCTC5906_00650</name>
</gene>
<evidence type="ECO:0000256" key="4">
    <source>
        <dbReference type="ARBA" id="ARBA00022741"/>
    </source>
</evidence>
<dbReference type="AlphaFoldDB" id="A0A448F7F6"/>
<comment type="similarity">
    <text evidence="1">Belongs to the ATP-dependent AMP-binding enzyme family.</text>
</comment>
<dbReference type="InterPro" id="IPR020845">
    <property type="entry name" value="AMP-binding_CS"/>
</dbReference>
<evidence type="ECO:0000313" key="8">
    <source>
        <dbReference type="Proteomes" id="UP000272690"/>
    </source>
</evidence>
<dbReference type="PROSITE" id="PS00455">
    <property type="entry name" value="AMP_BINDING"/>
    <property type="match status" value="1"/>
</dbReference>
<dbReference type="Gene3D" id="3.40.50.12780">
    <property type="entry name" value="N-terminal domain of ligase-like"/>
    <property type="match status" value="1"/>
</dbReference>
<proteinExistence type="inferred from homology"/>
<dbReference type="PANTHER" id="PTHR43201:SF5">
    <property type="entry name" value="MEDIUM-CHAIN ACYL-COA LIGASE ACSF2, MITOCHONDRIAL"/>
    <property type="match status" value="1"/>
</dbReference>
<evidence type="ECO:0000256" key="1">
    <source>
        <dbReference type="ARBA" id="ARBA00006432"/>
    </source>
</evidence>
<dbReference type="GO" id="GO:0031956">
    <property type="term" value="F:medium-chain fatty acid-CoA ligase activity"/>
    <property type="evidence" value="ECO:0007669"/>
    <property type="project" value="TreeGrafter"/>
</dbReference>
<dbReference type="PANTHER" id="PTHR43201">
    <property type="entry name" value="ACYL-COA SYNTHETASE"/>
    <property type="match status" value="1"/>
</dbReference>
<keyword evidence="4" id="KW-0547">Nucleotide-binding</keyword>
<dbReference type="GO" id="GO:0009234">
    <property type="term" value="P:menaquinone biosynthetic process"/>
    <property type="evidence" value="ECO:0007669"/>
    <property type="project" value="UniProtKB-KW"/>
</dbReference>
<accession>A0A448F7F6</accession>
<dbReference type="Proteomes" id="UP000272690">
    <property type="component" value="Chromosome"/>
</dbReference>
<dbReference type="EC" id="6.2.1.26" evidence="7"/>
<name>A0A448F7F6_AGGAP</name>
<dbReference type="GeneID" id="49635074"/>